<accession>A0AAV4CV12</accession>
<dbReference type="PROSITE" id="PS51257">
    <property type="entry name" value="PROKAR_LIPOPROTEIN"/>
    <property type="match status" value="1"/>
</dbReference>
<proteinExistence type="predicted"/>
<comment type="caution">
    <text evidence="1">The sequence shown here is derived from an EMBL/GenBank/DDBJ whole genome shotgun (WGS) entry which is preliminary data.</text>
</comment>
<name>A0AAV4CV12_9GAST</name>
<dbReference type="Proteomes" id="UP000735302">
    <property type="component" value="Unassembled WGS sequence"/>
</dbReference>
<sequence length="87" mass="9659">MKKFCKELNEEERTYLHCNEHFFLLGLSSGCDGALKTVEASINFKLKRVADAKLSRFSSTENASSRFVGPACAILGPRGDWKSGCRV</sequence>
<gene>
    <name evidence="1" type="ORF">PoB_006225700</name>
</gene>
<dbReference type="EMBL" id="BLXT01007004">
    <property type="protein sequence ID" value="GFO35752.1"/>
    <property type="molecule type" value="Genomic_DNA"/>
</dbReference>
<evidence type="ECO:0000313" key="2">
    <source>
        <dbReference type="Proteomes" id="UP000735302"/>
    </source>
</evidence>
<dbReference type="AlphaFoldDB" id="A0AAV4CV12"/>
<protein>
    <submittedName>
        <fullName evidence="1">Uncharacterized protein</fullName>
    </submittedName>
</protein>
<reference evidence="1 2" key="1">
    <citation type="journal article" date="2021" name="Elife">
        <title>Chloroplast acquisition without the gene transfer in kleptoplastic sea slugs, Plakobranchus ocellatus.</title>
        <authorList>
            <person name="Maeda T."/>
            <person name="Takahashi S."/>
            <person name="Yoshida T."/>
            <person name="Shimamura S."/>
            <person name="Takaki Y."/>
            <person name="Nagai Y."/>
            <person name="Toyoda A."/>
            <person name="Suzuki Y."/>
            <person name="Arimoto A."/>
            <person name="Ishii H."/>
            <person name="Satoh N."/>
            <person name="Nishiyama T."/>
            <person name="Hasebe M."/>
            <person name="Maruyama T."/>
            <person name="Minagawa J."/>
            <person name="Obokata J."/>
            <person name="Shigenobu S."/>
        </authorList>
    </citation>
    <scope>NUCLEOTIDE SEQUENCE [LARGE SCALE GENOMIC DNA]</scope>
</reference>
<organism evidence="1 2">
    <name type="scientific">Plakobranchus ocellatus</name>
    <dbReference type="NCBI Taxonomy" id="259542"/>
    <lineage>
        <taxon>Eukaryota</taxon>
        <taxon>Metazoa</taxon>
        <taxon>Spiralia</taxon>
        <taxon>Lophotrochozoa</taxon>
        <taxon>Mollusca</taxon>
        <taxon>Gastropoda</taxon>
        <taxon>Heterobranchia</taxon>
        <taxon>Euthyneura</taxon>
        <taxon>Panpulmonata</taxon>
        <taxon>Sacoglossa</taxon>
        <taxon>Placobranchoidea</taxon>
        <taxon>Plakobranchidae</taxon>
        <taxon>Plakobranchus</taxon>
    </lineage>
</organism>
<keyword evidence="2" id="KW-1185">Reference proteome</keyword>
<evidence type="ECO:0000313" key="1">
    <source>
        <dbReference type="EMBL" id="GFO35752.1"/>
    </source>
</evidence>